<protein>
    <submittedName>
        <fullName evidence="1">Uncharacterized protein</fullName>
    </submittedName>
</protein>
<name>A0A2A4TBB6_9DELT</name>
<sequence length="71" mass="8289">MSTDPLVSTMGSQKINSKREIPVRILSRGIFIELFLDDLILFWRTQKISLKMNDFSRSYNGEINYFLLCIA</sequence>
<evidence type="ECO:0000313" key="1">
    <source>
        <dbReference type="EMBL" id="PCI30619.1"/>
    </source>
</evidence>
<reference evidence="2" key="1">
    <citation type="submission" date="2017-08" db="EMBL/GenBank/DDBJ databases">
        <title>A dynamic microbial community with high functional redundancy inhabits the cold, oxic subseafloor aquifer.</title>
        <authorList>
            <person name="Tully B.J."/>
            <person name="Wheat C.G."/>
            <person name="Glazer B.T."/>
            <person name="Huber J.A."/>
        </authorList>
    </citation>
    <scope>NUCLEOTIDE SEQUENCE [LARGE SCALE GENOMIC DNA]</scope>
</reference>
<comment type="caution">
    <text evidence="1">The sequence shown here is derived from an EMBL/GenBank/DDBJ whole genome shotgun (WGS) entry which is preliminary data.</text>
</comment>
<dbReference type="AlphaFoldDB" id="A0A2A4TBB6"/>
<gene>
    <name evidence="1" type="ORF">COB67_01330</name>
</gene>
<evidence type="ECO:0000313" key="2">
    <source>
        <dbReference type="Proteomes" id="UP000218113"/>
    </source>
</evidence>
<dbReference type="EMBL" id="NVSR01000003">
    <property type="protein sequence ID" value="PCI30619.1"/>
    <property type="molecule type" value="Genomic_DNA"/>
</dbReference>
<proteinExistence type="predicted"/>
<organism evidence="1 2">
    <name type="scientific">SAR324 cluster bacterium</name>
    <dbReference type="NCBI Taxonomy" id="2024889"/>
    <lineage>
        <taxon>Bacteria</taxon>
        <taxon>Deltaproteobacteria</taxon>
        <taxon>SAR324 cluster</taxon>
    </lineage>
</organism>
<accession>A0A2A4TBB6</accession>
<dbReference type="Proteomes" id="UP000218113">
    <property type="component" value="Unassembled WGS sequence"/>
</dbReference>